<dbReference type="InterPro" id="IPR025737">
    <property type="entry name" value="FApF"/>
</dbReference>
<proteinExistence type="predicted"/>
<sequence>MFKRKIIFFLFLFFPLTIKAEVLYPLASLDAYPLSKGKWELRLGVKYLHDRWFPFERKDTDRRELQLPQIDLNIGIVHNVEIHLSYFYLYQDSKNTGSEWGSGDLNVGIKINLLREDIYIPAFSLDISTKLPNADYEKRLGTDETDFFAKILLTKKWSECKIFFNIGIGILGNPKMYNAQDDIMVYGFGINYKMRPSLKVLGEISGWAFSHKHNNYTVLTLGGQYLLNSSWRIDAGLHFGLTEESEDWGISTGISYLWQW</sequence>
<comment type="caution">
    <text evidence="1">The sequence shown here is derived from an EMBL/GenBank/DDBJ whole genome shotgun (WGS) entry which is preliminary data.</text>
</comment>
<dbReference type="Proteomes" id="UP000886289">
    <property type="component" value="Unassembled WGS sequence"/>
</dbReference>
<accession>A0A7C0U1Q7</accession>
<dbReference type="AlphaFoldDB" id="A0A7C0U1Q7"/>
<name>A0A7C0U1Q7_DESA2</name>
<dbReference type="Pfam" id="PF13557">
    <property type="entry name" value="Phenol_MetA_deg"/>
    <property type="match status" value="1"/>
</dbReference>
<gene>
    <name evidence="1" type="ORF">ENG63_02090</name>
</gene>
<protein>
    <recommendedName>
        <fullName evidence="2">Transporter</fullName>
    </recommendedName>
</protein>
<evidence type="ECO:0000313" key="1">
    <source>
        <dbReference type="EMBL" id="HDD43640.1"/>
    </source>
</evidence>
<evidence type="ECO:0008006" key="2">
    <source>
        <dbReference type="Google" id="ProtNLM"/>
    </source>
</evidence>
<reference evidence="1" key="1">
    <citation type="journal article" date="2020" name="mSystems">
        <title>Genome- and Community-Level Interaction Insights into Carbon Utilization and Element Cycling Functions of Hydrothermarchaeota in Hydrothermal Sediment.</title>
        <authorList>
            <person name="Zhou Z."/>
            <person name="Liu Y."/>
            <person name="Xu W."/>
            <person name="Pan J."/>
            <person name="Luo Z.H."/>
            <person name="Li M."/>
        </authorList>
    </citation>
    <scope>NUCLEOTIDE SEQUENCE [LARGE SCALE GENOMIC DNA]</scope>
    <source>
        <strain evidence="1">HyVt-233</strain>
    </source>
</reference>
<organism evidence="1">
    <name type="scientific">Desulfofervidus auxilii</name>
    <dbReference type="NCBI Taxonomy" id="1621989"/>
    <lineage>
        <taxon>Bacteria</taxon>
        <taxon>Pseudomonadati</taxon>
        <taxon>Thermodesulfobacteriota</taxon>
        <taxon>Candidatus Desulfofervidia</taxon>
        <taxon>Candidatus Desulfofervidales</taxon>
        <taxon>Candidatus Desulfofervidaceae</taxon>
        <taxon>Candidatus Desulfofervidus</taxon>
    </lineage>
</organism>
<dbReference type="EMBL" id="DRBS01000078">
    <property type="protein sequence ID" value="HDD43640.1"/>
    <property type="molecule type" value="Genomic_DNA"/>
</dbReference>